<dbReference type="InterPro" id="IPR036188">
    <property type="entry name" value="FAD/NAD-bd_sf"/>
</dbReference>
<organism evidence="2 3">
    <name type="scientific">Sphingomonas sanxanigenens</name>
    <dbReference type="NCBI Taxonomy" id="397260"/>
    <lineage>
        <taxon>Bacteria</taxon>
        <taxon>Pseudomonadati</taxon>
        <taxon>Pseudomonadota</taxon>
        <taxon>Alphaproteobacteria</taxon>
        <taxon>Sphingomonadales</taxon>
        <taxon>Sphingomonadaceae</taxon>
        <taxon>Sphingomonas</taxon>
    </lineage>
</organism>
<name>A0A2W5C9W5_9SPHN</name>
<accession>A0A2W5C9W5</accession>
<comment type="caution">
    <text evidence="2">The sequence shown here is derived from an EMBL/GenBank/DDBJ whole genome shotgun (WGS) entry which is preliminary data.</text>
</comment>
<dbReference type="GO" id="GO:0016705">
    <property type="term" value="F:oxidoreductase activity, acting on paired donors, with incorporation or reduction of molecular oxygen"/>
    <property type="evidence" value="ECO:0007669"/>
    <property type="project" value="InterPro"/>
</dbReference>
<evidence type="ECO:0000313" key="2">
    <source>
        <dbReference type="EMBL" id="PZO91841.1"/>
    </source>
</evidence>
<dbReference type="Proteomes" id="UP000249066">
    <property type="component" value="Unassembled WGS sequence"/>
</dbReference>
<reference evidence="2 3" key="1">
    <citation type="submission" date="2017-08" db="EMBL/GenBank/DDBJ databases">
        <title>Infants hospitalized years apart are colonized by the same room-sourced microbial strains.</title>
        <authorList>
            <person name="Brooks B."/>
            <person name="Olm M.R."/>
            <person name="Firek B.A."/>
            <person name="Baker R."/>
            <person name="Thomas B.C."/>
            <person name="Morowitz M.J."/>
            <person name="Banfield J.F."/>
        </authorList>
    </citation>
    <scope>NUCLEOTIDE SEQUENCE [LARGE SCALE GENOMIC DNA]</scope>
    <source>
        <strain evidence="2">S2_018_000_R2_101</strain>
    </source>
</reference>
<dbReference type="Pfam" id="PF05834">
    <property type="entry name" value="Lycopene_cycl"/>
    <property type="match status" value="1"/>
</dbReference>
<dbReference type="SUPFAM" id="SSF51905">
    <property type="entry name" value="FAD/NAD(P)-binding domain"/>
    <property type="match status" value="1"/>
</dbReference>
<sequence length="386" mass="42702">MDGSMRCDLAILGGGLAGGLIAHALSVRRPDLSLRLIEAQPVLGGGRVWAFPANDIEPEHRWIVEPFLSRTWNGYDVVFPAHRRSLGVRYHAVRPAEHDAGLRRVLTPETPVHARIARASATRVVLANGRTIDAAGVIDARGPGDLGLLDVRWRKYLGRELLLDRPHGIAMPIVMDAATPQQDGCHFMQVLPLDRRRLFVAACYFSDRRLADAHQMRRRIDDYADQNGWRVGEMTAEEAGVTPMLLDGGFDGYWESGGEHAAKAGARAALLHPATGAAVADAVRLAAYVAELPDLAGPALHEALRVHAARAWGERSFYRMVAKMLFHIADDDARYRLFERLYRLPPKLIDRFNAMQSTPADKLRILAGRPSLPLSQTFRALMGSER</sequence>
<dbReference type="EMBL" id="QFNN01000004">
    <property type="protein sequence ID" value="PZO91841.1"/>
    <property type="molecule type" value="Genomic_DNA"/>
</dbReference>
<dbReference type="GO" id="GO:0045436">
    <property type="term" value="F:lycopene beta cyclase activity"/>
    <property type="evidence" value="ECO:0007669"/>
    <property type="project" value="InterPro"/>
</dbReference>
<dbReference type="GO" id="GO:0016117">
    <property type="term" value="P:carotenoid biosynthetic process"/>
    <property type="evidence" value="ECO:0007669"/>
    <property type="project" value="InterPro"/>
</dbReference>
<dbReference type="NCBIfam" id="TIGR01789">
    <property type="entry name" value="lycopene_cycl"/>
    <property type="match status" value="1"/>
</dbReference>
<comment type="similarity">
    <text evidence="1">Belongs to the lycopene cyclase family.</text>
</comment>
<dbReference type="NCBIfam" id="TIGR01790">
    <property type="entry name" value="carotene-cycl"/>
    <property type="match status" value="1"/>
</dbReference>
<evidence type="ECO:0000256" key="1">
    <source>
        <dbReference type="ARBA" id="ARBA00006599"/>
    </source>
</evidence>
<proteinExistence type="inferred from homology"/>
<evidence type="ECO:0000313" key="3">
    <source>
        <dbReference type="Proteomes" id="UP000249066"/>
    </source>
</evidence>
<dbReference type="InterPro" id="IPR008461">
    <property type="entry name" value="CrtY"/>
</dbReference>
<dbReference type="AlphaFoldDB" id="A0A2W5C9W5"/>
<protein>
    <submittedName>
        <fullName evidence="2">Lycopene cyclase</fullName>
    </submittedName>
</protein>
<dbReference type="InterPro" id="IPR010108">
    <property type="entry name" value="Lycopene_cyclase_b/e"/>
</dbReference>
<gene>
    <name evidence="2" type="primary">crtY</name>
    <name evidence="2" type="ORF">DI623_01985</name>
</gene>